<dbReference type="Pfam" id="PF00067">
    <property type="entry name" value="p450"/>
    <property type="match status" value="1"/>
</dbReference>
<sequence length="352" mass="39989">MRGRAERSPALALRCSRGNGTGHQGPGGQLHDGRDRSRSDGVQCNAIRDPENCTMKEVAQRMFRSDFRFAFFQFLEMVHPKLPRLLGLTPRDRMVQDFLGQVTKDAMAMKQQDAHGDRKDFLQLLMKYSQEEDGDAQDSIITEGVIMGVIASFLSAGLEPVSATVTFAAYELAHNPWVQEKLFNEIQAVKKESGGDIQFDDLKKLHYLDQIVNETLRKYPIAPALARKCTEAFQVPNSKIVIEKGTSLMISTWGLHRDPEYFPEPEKFDPERFSEKNLDKIVPGTYLPFGEGPRFCIAQRLALMDVKTMLVTLVSDYTLHPCANTVKRFKMDVHYFTLSPDGEVRLRLKKRN</sequence>
<evidence type="ECO:0008006" key="19">
    <source>
        <dbReference type="Google" id="ProtNLM"/>
    </source>
</evidence>
<dbReference type="InterPro" id="IPR050476">
    <property type="entry name" value="Insect_CytP450_Detox"/>
</dbReference>
<comment type="similarity">
    <text evidence="5 15">Belongs to the cytochrome P450 family.</text>
</comment>
<protein>
    <recommendedName>
        <fullName evidence="19">Cytochrome P450</fullName>
    </recommendedName>
</protein>
<evidence type="ECO:0000256" key="8">
    <source>
        <dbReference type="ARBA" id="ARBA00022824"/>
    </source>
</evidence>
<comment type="cofactor">
    <cofactor evidence="1 14">
        <name>heme</name>
        <dbReference type="ChEBI" id="CHEBI:30413"/>
    </cofactor>
</comment>
<dbReference type="PROSITE" id="PS00086">
    <property type="entry name" value="CYTOCHROME_P450"/>
    <property type="match status" value="1"/>
</dbReference>
<gene>
    <name evidence="17" type="ORF">BEMITA_LOCUS2853</name>
</gene>
<keyword evidence="12 15" id="KW-0503">Monooxygenase</keyword>
<dbReference type="InterPro" id="IPR001128">
    <property type="entry name" value="Cyt_P450"/>
</dbReference>
<evidence type="ECO:0000256" key="4">
    <source>
        <dbReference type="ARBA" id="ARBA00004406"/>
    </source>
</evidence>
<evidence type="ECO:0000256" key="6">
    <source>
        <dbReference type="ARBA" id="ARBA00022617"/>
    </source>
</evidence>
<evidence type="ECO:0000256" key="5">
    <source>
        <dbReference type="ARBA" id="ARBA00010617"/>
    </source>
</evidence>
<keyword evidence="9" id="KW-0492">Microsome</keyword>
<keyword evidence="6 14" id="KW-0349">Heme</keyword>
<dbReference type="SUPFAM" id="SSF48264">
    <property type="entry name" value="Cytochrome P450"/>
    <property type="match status" value="1"/>
</dbReference>
<evidence type="ECO:0000256" key="11">
    <source>
        <dbReference type="ARBA" id="ARBA00023004"/>
    </source>
</evidence>
<comment type="function">
    <text evidence="2">May be involved in the metabolism of insect hormones and in the breakdown of synthetic insecticides.</text>
</comment>
<accession>A0A9P0A3D8</accession>
<evidence type="ECO:0000256" key="10">
    <source>
        <dbReference type="ARBA" id="ARBA00023002"/>
    </source>
</evidence>
<dbReference type="FunFam" id="1.10.630.10:FF:000182">
    <property type="entry name" value="Cytochrome P450 3A4"/>
    <property type="match status" value="1"/>
</dbReference>
<evidence type="ECO:0000256" key="14">
    <source>
        <dbReference type="PIRSR" id="PIRSR602401-1"/>
    </source>
</evidence>
<name>A0A9P0A3D8_BEMTA</name>
<keyword evidence="10 15" id="KW-0560">Oxidoreductase</keyword>
<dbReference type="PANTHER" id="PTHR24292">
    <property type="entry name" value="CYTOCHROME P450"/>
    <property type="match status" value="1"/>
</dbReference>
<keyword evidence="8" id="KW-0256">Endoplasmic reticulum</keyword>
<evidence type="ECO:0000256" key="13">
    <source>
        <dbReference type="ARBA" id="ARBA00023136"/>
    </source>
</evidence>
<keyword evidence="7 14" id="KW-0479">Metal-binding</keyword>
<feature type="binding site" description="axial binding residue" evidence="14">
    <location>
        <position position="296"/>
    </location>
    <ligand>
        <name>heme</name>
        <dbReference type="ChEBI" id="CHEBI:30413"/>
    </ligand>
    <ligandPart>
        <name>Fe</name>
        <dbReference type="ChEBI" id="CHEBI:18248"/>
    </ligandPart>
</feature>
<evidence type="ECO:0000256" key="12">
    <source>
        <dbReference type="ARBA" id="ARBA00023033"/>
    </source>
</evidence>
<dbReference type="CDD" id="cd11056">
    <property type="entry name" value="CYP6-like"/>
    <property type="match status" value="1"/>
</dbReference>
<evidence type="ECO:0000256" key="9">
    <source>
        <dbReference type="ARBA" id="ARBA00022848"/>
    </source>
</evidence>
<evidence type="ECO:0000256" key="3">
    <source>
        <dbReference type="ARBA" id="ARBA00004174"/>
    </source>
</evidence>
<dbReference type="EMBL" id="OU963871">
    <property type="protein sequence ID" value="CAH0383399.1"/>
    <property type="molecule type" value="Genomic_DNA"/>
</dbReference>
<dbReference type="PRINTS" id="PR00385">
    <property type="entry name" value="P450"/>
</dbReference>
<dbReference type="InterPro" id="IPR036396">
    <property type="entry name" value="Cyt_P450_sf"/>
</dbReference>
<feature type="compositionally biased region" description="Gly residues" evidence="16">
    <location>
        <begin position="19"/>
        <end position="30"/>
    </location>
</feature>
<keyword evidence="18" id="KW-1185">Reference proteome</keyword>
<dbReference type="GO" id="GO:0005506">
    <property type="term" value="F:iron ion binding"/>
    <property type="evidence" value="ECO:0007669"/>
    <property type="project" value="InterPro"/>
</dbReference>
<dbReference type="AlphaFoldDB" id="A0A9P0A3D8"/>
<evidence type="ECO:0000256" key="1">
    <source>
        <dbReference type="ARBA" id="ARBA00001971"/>
    </source>
</evidence>
<dbReference type="Gene3D" id="1.10.630.10">
    <property type="entry name" value="Cytochrome P450"/>
    <property type="match status" value="1"/>
</dbReference>
<dbReference type="Proteomes" id="UP001152759">
    <property type="component" value="Chromosome 10"/>
</dbReference>
<dbReference type="InterPro" id="IPR017972">
    <property type="entry name" value="Cyt_P450_CS"/>
</dbReference>
<evidence type="ECO:0000256" key="15">
    <source>
        <dbReference type="RuleBase" id="RU000461"/>
    </source>
</evidence>
<dbReference type="GO" id="GO:0005789">
    <property type="term" value="C:endoplasmic reticulum membrane"/>
    <property type="evidence" value="ECO:0007669"/>
    <property type="project" value="UniProtKB-SubCell"/>
</dbReference>
<evidence type="ECO:0000256" key="16">
    <source>
        <dbReference type="SAM" id="MobiDB-lite"/>
    </source>
</evidence>
<dbReference type="PANTHER" id="PTHR24292:SF84">
    <property type="entry name" value="CYTOCHROME P450 28A5-RELATED"/>
    <property type="match status" value="1"/>
</dbReference>
<evidence type="ECO:0000313" key="17">
    <source>
        <dbReference type="EMBL" id="CAH0383399.1"/>
    </source>
</evidence>
<keyword evidence="13" id="KW-0472">Membrane</keyword>
<dbReference type="GO" id="GO:0020037">
    <property type="term" value="F:heme binding"/>
    <property type="evidence" value="ECO:0007669"/>
    <property type="project" value="InterPro"/>
</dbReference>
<dbReference type="PRINTS" id="PR00463">
    <property type="entry name" value="EP450I"/>
</dbReference>
<evidence type="ECO:0000256" key="2">
    <source>
        <dbReference type="ARBA" id="ARBA00003690"/>
    </source>
</evidence>
<proteinExistence type="inferred from homology"/>
<keyword evidence="11 14" id="KW-0408">Iron</keyword>
<comment type="subcellular location">
    <subcellularLocation>
        <location evidence="4">Endoplasmic reticulum membrane</location>
        <topology evidence="4">Peripheral membrane protein</topology>
    </subcellularLocation>
    <subcellularLocation>
        <location evidence="3">Microsome membrane</location>
        <topology evidence="3">Peripheral membrane protein</topology>
    </subcellularLocation>
</comment>
<organism evidence="17 18">
    <name type="scientific">Bemisia tabaci</name>
    <name type="common">Sweetpotato whitefly</name>
    <name type="synonym">Aleurodes tabaci</name>
    <dbReference type="NCBI Taxonomy" id="7038"/>
    <lineage>
        <taxon>Eukaryota</taxon>
        <taxon>Metazoa</taxon>
        <taxon>Ecdysozoa</taxon>
        <taxon>Arthropoda</taxon>
        <taxon>Hexapoda</taxon>
        <taxon>Insecta</taxon>
        <taxon>Pterygota</taxon>
        <taxon>Neoptera</taxon>
        <taxon>Paraneoptera</taxon>
        <taxon>Hemiptera</taxon>
        <taxon>Sternorrhyncha</taxon>
        <taxon>Aleyrodoidea</taxon>
        <taxon>Aleyrodidae</taxon>
        <taxon>Aleyrodinae</taxon>
        <taxon>Bemisia</taxon>
    </lineage>
</organism>
<evidence type="ECO:0000313" key="18">
    <source>
        <dbReference type="Proteomes" id="UP001152759"/>
    </source>
</evidence>
<reference evidence="17" key="1">
    <citation type="submission" date="2021-12" db="EMBL/GenBank/DDBJ databases">
        <authorList>
            <person name="King R."/>
        </authorList>
    </citation>
    <scope>NUCLEOTIDE SEQUENCE</scope>
</reference>
<dbReference type="InterPro" id="IPR002401">
    <property type="entry name" value="Cyt_P450_E_grp-I"/>
</dbReference>
<evidence type="ECO:0000256" key="7">
    <source>
        <dbReference type="ARBA" id="ARBA00022723"/>
    </source>
</evidence>
<feature type="region of interest" description="Disordered" evidence="16">
    <location>
        <begin position="1"/>
        <end position="44"/>
    </location>
</feature>
<dbReference type="GO" id="GO:0004497">
    <property type="term" value="F:monooxygenase activity"/>
    <property type="evidence" value="ECO:0007669"/>
    <property type="project" value="UniProtKB-KW"/>
</dbReference>
<dbReference type="GO" id="GO:0016705">
    <property type="term" value="F:oxidoreductase activity, acting on paired donors, with incorporation or reduction of molecular oxygen"/>
    <property type="evidence" value="ECO:0007669"/>
    <property type="project" value="InterPro"/>
</dbReference>